<dbReference type="Proteomes" id="UP001050975">
    <property type="component" value="Unassembled WGS sequence"/>
</dbReference>
<dbReference type="GO" id="GO:0008610">
    <property type="term" value="P:lipid biosynthetic process"/>
    <property type="evidence" value="ECO:0007669"/>
    <property type="project" value="UniProtKB-ARBA"/>
</dbReference>
<evidence type="ECO:0000259" key="1">
    <source>
        <dbReference type="Pfam" id="PF00668"/>
    </source>
</evidence>
<organism evidence="2 3">
    <name type="scientific">Microseira wollei NIES-4236</name>
    <dbReference type="NCBI Taxonomy" id="2530354"/>
    <lineage>
        <taxon>Bacteria</taxon>
        <taxon>Bacillati</taxon>
        <taxon>Cyanobacteriota</taxon>
        <taxon>Cyanophyceae</taxon>
        <taxon>Oscillatoriophycideae</taxon>
        <taxon>Aerosakkonematales</taxon>
        <taxon>Aerosakkonemataceae</taxon>
        <taxon>Microseira</taxon>
    </lineage>
</organism>
<sequence>MQKATIEGIRLAPQQKDLWLLQRDEKKQPYRVQCAIEIEGNLNKAILKTALENVVNRQEILRTTFQCLPGMDIPVQVITNGQLAWLSEHNFSDVNPKLQKAKIEEIFAQVSQMPFNFEEGPLFQVLLITLSPEKFVLIIGLPAMLADRAALKNIMGEISRCYAASWRGEELDDELLQYADIAQWQNELLEGEQTEIGREYWRQLDIDRILNLNLPLENRPEFKP</sequence>
<dbReference type="Pfam" id="PF00668">
    <property type="entry name" value="Condensation"/>
    <property type="match status" value="1"/>
</dbReference>
<proteinExistence type="predicted"/>
<protein>
    <submittedName>
        <fullName evidence="2">Amino acid adenylation domain-containing protein</fullName>
    </submittedName>
</protein>
<dbReference type="Gene3D" id="3.30.559.10">
    <property type="entry name" value="Chloramphenicol acetyltransferase-like domain"/>
    <property type="match status" value="1"/>
</dbReference>
<dbReference type="SUPFAM" id="SSF52777">
    <property type="entry name" value="CoA-dependent acyltransferases"/>
    <property type="match status" value="1"/>
</dbReference>
<accession>A0AAV3XL54</accession>
<dbReference type="InterPro" id="IPR023213">
    <property type="entry name" value="CAT-like_dom_sf"/>
</dbReference>
<dbReference type="GO" id="GO:0003824">
    <property type="term" value="F:catalytic activity"/>
    <property type="evidence" value="ECO:0007669"/>
    <property type="project" value="InterPro"/>
</dbReference>
<dbReference type="AlphaFoldDB" id="A0AAV3XL54"/>
<keyword evidence="3" id="KW-1185">Reference proteome</keyword>
<dbReference type="PANTHER" id="PTHR45398:SF1">
    <property type="entry name" value="ENZYME, PUTATIVE (JCVI)-RELATED"/>
    <property type="match status" value="1"/>
</dbReference>
<dbReference type="PANTHER" id="PTHR45398">
    <property type="match status" value="1"/>
</dbReference>
<reference evidence="2" key="1">
    <citation type="submission" date="2019-10" db="EMBL/GenBank/DDBJ databases">
        <title>Draft genome sequece of Microseira wollei NIES-4236.</title>
        <authorList>
            <person name="Yamaguchi H."/>
            <person name="Suzuki S."/>
            <person name="Kawachi M."/>
        </authorList>
    </citation>
    <scope>NUCLEOTIDE SEQUENCE</scope>
    <source>
        <strain evidence="2">NIES-4236</strain>
    </source>
</reference>
<name>A0AAV3XL54_9CYAN</name>
<evidence type="ECO:0000313" key="2">
    <source>
        <dbReference type="EMBL" id="GET42313.1"/>
    </source>
</evidence>
<dbReference type="EMBL" id="BLAY01000158">
    <property type="protein sequence ID" value="GET42313.1"/>
    <property type="molecule type" value="Genomic_DNA"/>
</dbReference>
<dbReference type="InterPro" id="IPR001242">
    <property type="entry name" value="Condensation_dom"/>
</dbReference>
<comment type="caution">
    <text evidence="2">The sequence shown here is derived from an EMBL/GenBank/DDBJ whole genome shotgun (WGS) entry which is preliminary data.</text>
</comment>
<feature type="domain" description="Condensation" evidence="1">
    <location>
        <begin position="10"/>
        <end position="219"/>
    </location>
</feature>
<gene>
    <name evidence="2" type="ORF">MiSe_71290</name>
</gene>
<evidence type="ECO:0000313" key="3">
    <source>
        <dbReference type="Proteomes" id="UP001050975"/>
    </source>
</evidence>